<evidence type="ECO:0000256" key="3">
    <source>
        <dbReference type="ARBA" id="ARBA00022475"/>
    </source>
</evidence>
<evidence type="ECO:0000256" key="5">
    <source>
        <dbReference type="ARBA" id="ARBA00022989"/>
    </source>
</evidence>
<keyword evidence="2" id="KW-0813">Transport</keyword>
<gene>
    <name evidence="8" type="ORF">ADUPG1_004371</name>
</gene>
<feature type="transmembrane region" description="Helical" evidence="7">
    <location>
        <begin position="39"/>
        <end position="59"/>
    </location>
</feature>
<dbReference type="Pfam" id="PF02028">
    <property type="entry name" value="BCCT"/>
    <property type="match status" value="1"/>
</dbReference>
<evidence type="ECO:0000256" key="6">
    <source>
        <dbReference type="ARBA" id="ARBA00023136"/>
    </source>
</evidence>
<dbReference type="InterPro" id="IPR000060">
    <property type="entry name" value="BCCT_transptr"/>
</dbReference>
<proteinExistence type="predicted"/>
<evidence type="ECO:0000256" key="4">
    <source>
        <dbReference type="ARBA" id="ARBA00022692"/>
    </source>
</evidence>
<keyword evidence="6 7" id="KW-0472">Membrane</keyword>
<evidence type="ECO:0000313" key="8">
    <source>
        <dbReference type="EMBL" id="GKT20081.1"/>
    </source>
</evidence>
<reference evidence="8" key="1">
    <citation type="submission" date="2022-03" db="EMBL/GenBank/DDBJ databases">
        <title>Draft genome sequence of Aduncisulcus paluster, a free-living microaerophilic Fornicata.</title>
        <authorList>
            <person name="Yuyama I."/>
            <person name="Kume K."/>
            <person name="Tamura T."/>
            <person name="Inagaki Y."/>
            <person name="Hashimoto T."/>
        </authorList>
    </citation>
    <scope>NUCLEOTIDE SEQUENCE</scope>
    <source>
        <strain evidence="8">NY0171</strain>
    </source>
</reference>
<accession>A0ABQ5JXC1</accession>
<keyword evidence="5 7" id="KW-1133">Transmembrane helix</keyword>
<evidence type="ECO:0000313" key="9">
    <source>
        <dbReference type="Proteomes" id="UP001057375"/>
    </source>
</evidence>
<comment type="caution">
    <text evidence="8">The sequence shown here is derived from an EMBL/GenBank/DDBJ whole genome shotgun (WGS) entry which is preliminary data.</text>
</comment>
<comment type="subcellular location">
    <subcellularLocation>
        <location evidence="1">Cell membrane</location>
        <topology evidence="1">Multi-pass membrane protein</topology>
    </subcellularLocation>
</comment>
<protein>
    <submittedName>
        <fullName evidence="8">BCCT transporter family like protein</fullName>
    </submittedName>
</protein>
<evidence type="ECO:0000256" key="2">
    <source>
        <dbReference type="ARBA" id="ARBA00022448"/>
    </source>
</evidence>
<keyword evidence="9" id="KW-1185">Reference proteome</keyword>
<feature type="non-terminal residue" evidence="8">
    <location>
        <position position="97"/>
    </location>
</feature>
<dbReference type="Proteomes" id="UP001057375">
    <property type="component" value="Unassembled WGS sequence"/>
</dbReference>
<sequence>MEINVFTQVLLIAGITGIATISVVSGIDKGVKFLSELNIKMAFVFMLVVFILGPTAFILKTFSNSLGLYLNNFVQSSFFIGSSEDTWQASWSVFYLA</sequence>
<evidence type="ECO:0000256" key="7">
    <source>
        <dbReference type="SAM" id="Phobius"/>
    </source>
</evidence>
<dbReference type="EMBL" id="BQXS01006465">
    <property type="protein sequence ID" value="GKT20081.1"/>
    <property type="molecule type" value="Genomic_DNA"/>
</dbReference>
<keyword evidence="4 7" id="KW-0812">Transmembrane</keyword>
<feature type="transmembrane region" description="Helical" evidence="7">
    <location>
        <begin position="6"/>
        <end position="27"/>
    </location>
</feature>
<dbReference type="PANTHER" id="PTHR30047">
    <property type="entry name" value="HIGH-AFFINITY CHOLINE TRANSPORT PROTEIN-RELATED"/>
    <property type="match status" value="1"/>
</dbReference>
<keyword evidence="3" id="KW-1003">Cell membrane</keyword>
<evidence type="ECO:0000256" key="1">
    <source>
        <dbReference type="ARBA" id="ARBA00004651"/>
    </source>
</evidence>
<organism evidence="8 9">
    <name type="scientific">Aduncisulcus paluster</name>
    <dbReference type="NCBI Taxonomy" id="2918883"/>
    <lineage>
        <taxon>Eukaryota</taxon>
        <taxon>Metamonada</taxon>
        <taxon>Carpediemonas-like organisms</taxon>
        <taxon>Aduncisulcus</taxon>
    </lineage>
</organism>
<dbReference type="PANTHER" id="PTHR30047:SF7">
    <property type="entry name" value="HIGH-AFFINITY CHOLINE TRANSPORT PROTEIN"/>
    <property type="match status" value="1"/>
</dbReference>
<name>A0ABQ5JXC1_9EUKA</name>